<gene>
    <name evidence="2" type="ORF">KSF_042310</name>
</gene>
<keyword evidence="1" id="KW-0472">Membrane</keyword>
<keyword evidence="1" id="KW-1133">Transmembrane helix</keyword>
<feature type="transmembrane region" description="Helical" evidence="1">
    <location>
        <begin position="12"/>
        <end position="30"/>
    </location>
</feature>
<evidence type="ECO:0000313" key="2">
    <source>
        <dbReference type="EMBL" id="GHO94183.1"/>
    </source>
</evidence>
<sequence>MQNINNLRQHVVLAIVTLVVAAVLLALTFIPRQPVMIQGGGPDGGNQIIGPTNFSSSSPFTLAADPQLVSPLFTLSAS</sequence>
<evidence type="ECO:0000256" key="1">
    <source>
        <dbReference type="SAM" id="Phobius"/>
    </source>
</evidence>
<accession>A0A8J3IKN2</accession>
<dbReference type="Proteomes" id="UP000597444">
    <property type="component" value="Unassembled WGS sequence"/>
</dbReference>
<dbReference type="EMBL" id="BNJK01000001">
    <property type="protein sequence ID" value="GHO94183.1"/>
    <property type="molecule type" value="Genomic_DNA"/>
</dbReference>
<comment type="caution">
    <text evidence="2">The sequence shown here is derived from an EMBL/GenBank/DDBJ whole genome shotgun (WGS) entry which is preliminary data.</text>
</comment>
<proteinExistence type="predicted"/>
<organism evidence="2 3">
    <name type="scientific">Reticulibacter mediterranei</name>
    <dbReference type="NCBI Taxonomy" id="2778369"/>
    <lineage>
        <taxon>Bacteria</taxon>
        <taxon>Bacillati</taxon>
        <taxon>Chloroflexota</taxon>
        <taxon>Ktedonobacteria</taxon>
        <taxon>Ktedonobacterales</taxon>
        <taxon>Reticulibacteraceae</taxon>
        <taxon>Reticulibacter</taxon>
    </lineage>
</organism>
<keyword evidence="3" id="KW-1185">Reference proteome</keyword>
<reference evidence="2" key="1">
    <citation type="submission" date="2020-10" db="EMBL/GenBank/DDBJ databases">
        <title>Taxonomic study of unclassified bacteria belonging to the class Ktedonobacteria.</title>
        <authorList>
            <person name="Yabe S."/>
            <person name="Wang C.M."/>
            <person name="Zheng Y."/>
            <person name="Sakai Y."/>
            <person name="Cavaletti L."/>
            <person name="Monciardini P."/>
            <person name="Donadio S."/>
        </authorList>
    </citation>
    <scope>NUCLEOTIDE SEQUENCE</scope>
    <source>
        <strain evidence="2">ID150040</strain>
    </source>
</reference>
<dbReference type="AlphaFoldDB" id="A0A8J3IKN2"/>
<evidence type="ECO:0000313" key="3">
    <source>
        <dbReference type="Proteomes" id="UP000597444"/>
    </source>
</evidence>
<keyword evidence="1" id="KW-0812">Transmembrane</keyword>
<dbReference type="RefSeq" id="WP_220204938.1">
    <property type="nucleotide sequence ID" value="NZ_BNJK01000001.1"/>
</dbReference>
<protein>
    <submittedName>
        <fullName evidence="2">Uncharacterized protein</fullName>
    </submittedName>
</protein>
<name>A0A8J3IKN2_9CHLR</name>